<comment type="caution">
    <text evidence="1">The sequence shown here is derived from an EMBL/GenBank/DDBJ whole genome shotgun (WGS) entry which is preliminary data.</text>
</comment>
<keyword evidence="2" id="KW-1185">Reference proteome</keyword>
<dbReference type="EMBL" id="QGKV02000649">
    <property type="protein sequence ID" value="KAF3575756.1"/>
    <property type="molecule type" value="Genomic_DNA"/>
</dbReference>
<evidence type="ECO:0000313" key="1">
    <source>
        <dbReference type="EMBL" id="KAF3575756.1"/>
    </source>
</evidence>
<organism evidence="1 2">
    <name type="scientific">Brassica cretica</name>
    <name type="common">Mustard</name>
    <dbReference type="NCBI Taxonomy" id="69181"/>
    <lineage>
        <taxon>Eukaryota</taxon>
        <taxon>Viridiplantae</taxon>
        <taxon>Streptophyta</taxon>
        <taxon>Embryophyta</taxon>
        <taxon>Tracheophyta</taxon>
        <taxon>Spermatophyta</taxon>
        <taxon>Magnoliopsida</taxon>
        <taxon>eudicotyledons</taxon>
        <taxon>Gunneridae</taxon>
        <taxon>Pentapetalae</taxon>
        <taxon>rosids</taxon>
        <taxon>malvids</taxon>
        <taxon>Brassicales</taxon>
        <taxon>Brassicaceae</taxon>
        <taxon>Brassiceae</taxon>
        <taxon>Brassica</taxon>
    </lineage>
</organism>
<reference evidence="1 2" key="1">
    <citation type="journal article" date="2020" name="BMC Genomics">
        <title>Intraspecific diversification of the crop wild relative Brassica cretica Lam. using demographic model selection.</title>
        <authorList>
            <person name="Kioukis A."/>
            <person name="Michalopoulou V.A."/>
            <person name="Briers L."/>
            <person name="Pirintsos S."/>
            <person name="Studholme D.J."/>
            <person name="Pavlidis P."/>
            <person name="Sarris P.F."/>
        </authorList>
    </citation>
    <scope>NUCLEOTIDE SEQUENCE [LARGE SCALE GENOMIC DNA]</scope>
    <source>
        <strain evidence="2">cv. PFS-1207/04</strain>
    </source>
</reference>
<protein>
    <submittedName>
        <fullName evidence="1">Uncharacterized protein</fullName>
    </submittedName>
</protein>
<evidence type="ECO:0000313" key="2">
    <source>
        <dbReference type="Proteomes" id="UP000266723"/>
    </source>
</evidence>
<gene>
    <name evidence="1" type="ORF">DY000_02029712</name>
</gene>
<dbReference type="Proteomes" id="UP000266723">
    <property type="component" value="Unassembled WGS sequence"/>
</dbReference>
<proteinExistence type="predicted"/>
<accession>A0ABQ7DFU7</accession>
<name>A0ABQ7DFU7_BRACR</name>
<sequence length="49" mass="5566">MIKSSKLYIGGWLKVWESGRPVDESHPLWEEDMSRRLSRAVSGGAPPLR</sequence>